<feature type="binding site" evidence="10">
    <location>
        <position position="829"/>
    </location>
    <ligand>
        <name>thiamine diphosphate</name>
        <dbReference type="ChEBI" id="CHEBI:58937"/>
    </ligand>
</feature>
<feature type="site" description="Important for catalytic activity" evidence="11">
    <location>
        <position position="63"/>
    </location>
</feature>
<evidence type="ECO:0000256" key="9">
    <source>
        <dbReference type="PIRNR" id="PIRNR000159"/>
    </source>
</evidence>
<dbReference type="FunFam" id="3.40.50.920:FF:000007">
    <property type="entry name" value="Pyruvate:ferredoxin (Flavodoxin) oxidoreductase"/>
    <property type="match status" value="1"/>
</dbReference>
<dbReference type="InterPro" id="IPR002869">
    <property type="entry name" value="Pyrv_flavodox_OxRed_cen"/>
</dbReference>
<dbReference type="CDD" id="cd07034">
    <property type="entry name" value="TPP_PYR_PFOR_IOR-alpha_like"/>
    <property type="match status" value="1"/>
</dbReference>
<feature type="binding site" evidence="10">
    <location>
        <position position="63"/>
    </location>
    <ligand>
        <name>thiamine diphosphate</name>
        <dbReference type="ChEBI" id="CHEBI:58937"/>
    </ligand>
</feature>
<dbReference type="PROSITE" id="PS00198">
    <property type="entry name" value="4FE4S_FER_1"/>
    <property type="match status" value="2"/>
</dbReference>
<dbReference type="InterPro" id="IPR009014">
    <property type="entry name" value="Transketo_C/PFOR_II"/>
</dbReference>
<keyword evidence="5 9" id="KW-0249">Electron transport</keyword>
<feature type="binding site" evidence="12">
    <location>
        <position position="759"/>
    </location>
    <ligand>
        <name>[4Fe-4S] cluster</name>
        <dbReference type="ChEBI" id="CHEBI:49883"/>
        <label>1</label>
    </ligand>
</feature>
<feature type="site" description="Important for catalytic activity" evidence="11">
    <location>
        <position position="30"/>
    </location>
</feature>
<keyword evidence="3 12" id="KW-0004">4Fe-4S</keyword>
<feature type="site" description="Important for catalytic activity" evidence="11">
    <location>
        <position position="113"/>
    </location>
</feature>
<feature type="binding site" evidence="10">
    <location>
        <begin position="1003"/>
        <end position="1008"/>
    </location>
    <ligand>
        <name>thiamine diphosphate</name>
        <dbReference type="ChEBI" id="CHEBI:58937"/>
    </ligand>
</feature>
<feature type="binding site" evidence="10">
    <location>
        <begin position="974"/>
        <end position="977"/>
    </location>
    <ligand>
        <name>thiamine diphosphate</name>
        <dbReference type="ChEBI" id="CHEBI:58937"/>
    </ligand>
</feature>
<feature type="binding site" evidence="10">
    <location>
        <position position="30"/>
    </location>
    <ligand>
        <name>pyruvate</name>
        <dbReference type="ChEBI" id="CHEBI:15361"/>
    </ligand>
</feature>
<dbReference type="Pfam" id="PF10371">
    <property type="entry name" value="EKR"/>
    <property type="match status" value="1"/>
</dbReference>
<dbReference type="InterPro" id="IPR050722">
    <property type="entry name" value="Pyruvate:ferred/Flavod_OxRd"/>
</dbReference>
<dbReference type="SMART" id="SM00890">
    <property type="entry name" value="EKR"/>
    <property type="match status" value="1"/>
</dbReference>
<dbReference type="Pfam" id="PF17147">
    <property type="entry name" value="PFOR_II"/>
    <property type="match status" value="1"/>
</dbReference>
<evidence type="ECO:0000256" key="7">
    <source>
        <dbReference type="ARBA" id="ARBA00023004"/>
    </source>
</evidence>
<accession>A0A840V4B3</accession>
<comment type="caution">
    <text evidence="14">The sequence shown here is derived from an EMBL/GenBank/DDBJ whole genome shotgun (WGS) entry which is preliminary data.</text>
</comment>
<reference evidence="14 15" key="1">
    <citation type="submission" date="2020-08" db="EMBL/GenBank/DDBJ databases">
        <title>Genomic Encyclopedia of Type Strains, Phase IV (KMG-IV): sequencing the most valuable type-strain genomes for metagenomic binning, comparative biology and taxonomic classification.</title>
        <authorList>
            <person name="Goeker M."/>
        </authorList>
    </citation>
    <scope>NUCLEOTIDE SEQUENCE [LARGE SCALE GENOMIC DNA]</scope>
    <source>
        <strain evidence="14 15">YC6886</strain>
    </source>
</reference>
<dbReference type="SUPFAM" id="SSF54862">
    <property type="entry name" value="4Fe-4S ferredoxins"/>
    <property type="match status" value="1"/>
</dbReference>
<evidence type="ECO:0000313" key="15">
    <source>
        <dbReference type="Proteomes" id="UP000557717"/>
    </source>
</evidence>
<comment type="similarity">
    <text evidence="1 9">Belongs to the pyruvate:ferredoxin/flavodoxin oxidoreductase family.</text>
</comment>
<evidence type="ECO:0000256" key="1">
    <source>
        <dbReference type="ARBA" id="ARBA00009032"/>
    </source>
</evidence>
<dbReference type="EC" id="1.2.7.1" evidence="14"/>
<dbReference type="GO" id="GO:0022900">
    <property type="term" value="P:electron transport chain"/>
    <property type="evidence" value="ECO:0007669"/>
    <property type="project" value="InterPro"/>
</dbReference>
<feature type="binding site" evidence="12">
    <location>
        <position position="827"/>
    </location>
    <ligand>
        <name>[4Fe-4S] cluster</name>
        <dbReference type="ChEBI" id="CHEBI:49883"/>
        <label>3</label>
    </ligand>
</feature>
<name>A0A840V4B3_9BACT</name>
<dbReference type="CDD" id="cd03377">
    <property type="entry name" value="TPP_PFOR_PNO"/>
    <property type="match status" value="1"/>
</dbReference>
<dbReference type="Gene3D" id="3.30.70.20">
    <property type="match status" value="1"/>
</dbReference>
<dbReference type="NCBIfam" id="TIGR02176">
    <property type="entry name" value="pyruv_ox_red"/>
    <property type="match status" value="1"/>
</dbReference>
<dbReference type="Gene3D" id="3.40.920.10">
    <property type="entry name" value="Pyruvate-ferredoxin oxidoreductase, PFOR, domain III"/>
    <property type="match status" value="1"/>
</dbReference>
<keyword evidence="15" id="KW-1185">Reference proteome</keyword>
<dbReference type="InterPro" id="IPR011766">
    <property type="entry name" value="TPP_enzyme_TPP-bd"/>
</dbReference>
<dbReference type="GO" id="GO:0019164">
    <property type="term" value="F:pyruvate synthase activity"/>
    <property type="evidence" value="ECO:0007669"/>
    <property type="project" value="UniProtKB-EC"/>
</dbReference>
<protein>
    <submittedName>
        <fullName evidence="14">Pyruvate-ferredoxin/flavodoxin oxidoreductase</fullName>
        <ecNumber evidence="14">1.2.7.-</ecNumber>
        <ecNumber evidence="14">1.2.7.1</ecNumber>
    </submittedName>
</protein>
<dbReference type="EMBL" id="JACHFD010000016">
    <property type="protein sequence ID" value="MBB5352855.1"/>
    <property type="molecule type" value="Genomic_DNA"/>
</dbReference>
<dbReference type="InterPro" id="IPR017896">
    <property type="entry name" value="4Fe4S_Fe-S-bd"/>
</dbReference>
<dbReference type="InterPro" id="IPR019752">
    <property type="entry name" value="Pyrv/ketoisovalerate_OxRed_cat"/>
</dbReference>
<feature type="binding site" evidence="12">
    <location>
        <position position="699"/>
    </location>
    <ligand>
        <name>[4Fe-4S] cluster</name>
        <dbReference type="ChEBI" id="CHEBI:49883"/>
        <label>1</label>
    </ligand>
</feature>
<dbReference type="RefSeq" id="WP_184020232.1">
    <property type="nucleotide sequence ID" value="NZ_JACHFD010000016.1"/>
</dbReference>
<dbReference type="PIRSF" id="PIRSF000159">
    <property type="entry name" value="NifJ"/>
    <property type="match status" value="1"/>
</dbReference>
<feature type="binding site" evidence="12">
    <location>
        <position position="824"/>
    </location>
    <ligand>
        <name>[4Fe-4S] cluster</name>
        <dbReference type="ChEBI" id="CHEBI:49883"/>
        <label>3</label>
    </ligand>
</feature>
<proteinExistence type="inferred from homology"/>
<dbReference type="EC" id="1.2.7.-" evidence="14"/>
<feature type="domain" description="4Fe-4S ferredoxin-type" evidence="13">
    <location>
        <begin position="684"/>
        <end position="713"/>
    </location>
</feature>
<evidence type="ECO:0000256" key="5">
    <source>
        <dbReference type="ARBA" id="ARBA00022982"/>
    </source>
</evidence>
<evidence type="ECO:0000256" key="12">
    <source>
        <dbReference type="PIRSR" id="PIRSR000159-50"/>
    </source>
</evidence>
<feature type="binding site" evidence="10">
    <location>
        <position position="113"/>
    </location>
    <ligand>
        <name>pyruvate</name>
        <dbReference type="ChEBI" id="CHEBI:15361"/>
    </ligand>
</feature>
<feature type="domain" description="4Fe-4S ferredoxin-type" evidence="13">
    <location>
        <begin position="740"/>
        <end position="769"/>
    </location>
</feature>
<evidence type="ECO:0000256" key="3">
    <source>
        <dbReference type="ARBA" id="ARBA00022485"/>
    </source>
</evidence>
<evidence type="ECO:0000256" key="11">
    <source>
        <dbReference type="PIRSR" id="PIRSR000159-2"/>
    </source>
</evidence>
<evidence type="ECO:0000256" key="6">
    <source>
        <dbReference type="ARBA" id="ARBA00023002"/>
    </source>
</evidence>
<dbReference type="Pfam" id="PF01855">
    <property type="entry name" value="POR_N"/>
    <property type="match status" value="1"/>
</dbReference>
<dbReference type="InterPro" id="IPR029061">
    <property type="entry name" value="THDP-binding"/>
</dbReference>
<dbReference type="Proteomes" id="UP000557717">
    <property type="component" value="Unassembled WGS sequence"/>
</dbReference>
<feature type="binding site" evidence="12">
    <location>
        <position position="752"/>
    </location>
    <ligand>
        <name>[4Fe-4S] cluster</name>
        <dbReference type="ChEBI" id="CHEBI:49883"/>
        <label>2</label>
    </ligand>
</feature>
<dbReference type="SUPFAM" id="SSF53323">
    <property type="entry name" value="Pyruvate-ferredoxin oxidoreductase, PFOR, domain III"/>
    <property type="match status" value="1"/>
</dbReference>
<dbReference type="PANTHER" id="PTHR32154:SF0">
    <property type="entry name" value="PYRUVATE-FLAVODOXIN OXIDOREDUCTASE-RELATED"/>
    <property type="match status" value="1"/>
</dbReference>
<dbReference type="Gene3D" id="3.40.50.970">
    <property type="match status" value="2"/>
</dbReference>
<feature type="binding site" evidence="12">
    <location>
        <position position="749"/>
    </location>
    <ligand>
        <name>[4Fe-4S] cluster</name>
        <dbReference type="ChEBI" id="CHEBI:49883"/>
        <label>2</label>
    </ligand>
</feature>
<dbReference type="Gene3D" id="4.10.780.10">
    <property type="entry name" value="Pyruvate-flavodoxin oxidoreductase, EKR domain"/>
    <property type="match status" value="1"/>
</dbReference>
<dbReference type="SUPFAM" id="SSF52922">
    <property type="entry name" value="TK C-terminal domain-like"/>
    <property type="match status" value="1"/>
</dbReference>
<feature type="binding site" evidence="12">
    <location>
        <position position="693"/>
    </location>
    <ligand>
        <name>[4Fe-4S] cluster</name>
        <dbReference type="ChEBI" id="CHEBI:49883"/>
        <label>1</label>
    </ligand>
</feature>
<feature type="binding site" evidence="12">
    <location>
        <position position="755"/>
    </location>
    <ligand>
        <name>[4Fe-4S] cluster</name>
        <dbReference type="ChEBI" id="CHEBI:49883"/>
        <label>2</label>
    </ligand>
</feature>
<keyword evidence="8 12" id="KW-0411">Iron-sulfur</keyword>
<feature type="binding site" evidence="12">
    <location>
        <position position="703"/>
    </location>
    <ligand>
        <name>[4Fe-4S] cluster</name>
        <dbReference type="ChEBI" id="CHEBI:49883"/>
        <label>2</label>
    </ligand>
</feature>
<dbReference type="InterPro" id="IPR019456">
    <property type="entry name" value="Pyrv-flavodox_OxRtase_EKR"/>
</dbReference>
<dbReference type="FunFam" id="3.40.50.970:FF:000012">
    <property type="entry name" value="Pyruvate:ferredoxin (Flavodoxin) oxidoreductase"/>
    <property type="match status" value="1"/>
</dbReference>
<keyword evidence="4 12" id="KW-0479">Metal-binding</keyword>
<dbReference type="Gene3D" id="3.40.50.920">
    <property type="match status" value="1"/>
</dbReference>
<keyword evidence="14" id="KW-0670">Pyruvate</keyword>
<dbReference type="InterPro" id="IPR033412">
    <property type="entry name" value="PFOR_II"/>
</dbReference>
<evidence type="ECO:0000256" key="8">
    <source>
        <dbReference type="ARBA" id="ARBA00023014"/>
    </source>
</evidence>
<organism evidence="14 15">
    <name type="scientific">Haloferula luteola</name>
    <dbReference type="NCBI Taxonomy" id="595692"/>
    <lineage>
        <taxon>Bacteria</taxon>
        <taxon>Pseudomonadati</taxon>
        <taxon>Verrucomicrobiota</taxon>
        <taxon>Verrucomicrobiia</taxon>
        <taxon>Verrucomicrobiales</taxon>
        <taxon>Verrucomicrobiaceae</taxon>
        <taxon>Haloferula</taxon>
    </lineage>
</organism>
<dbReference type="InterPro" id="IPR037112">
    <property type="entry name" value="Pyrv-flavodox_OxR_EKR_sf"/>
</dbReference>
<feature type="binding site" evidence="12">
    <location>
        <position position="696"/>
    </location>
    <ligand>
        <name>[4Fe-4S] cluster</name>
        <dbReference type="ChEBI" id="CHEBI:49883"/>
        <label>1</label>
    </ligand>
</feature>
<dbReference type="InterPro" id="IPR011895">
    <property type="entry name" value="Pyrv_flavodox_OxRed"/>
</dbReference>
<evidence type="ECO:0000259" key="13">
    <source>
        <dbReference type="PROSITE" id="PS51379"/>
    </source>
</evidence>
<dbReference type="GO" id="GO:0005506">
    <property type="term" value="F:iron ion binding"/>
    <property type="evidence" value="ECO:0007669"/>
    <property type="project" value="InterPro"/>
</dbReference>
<evidence type="ECO:0000313" key="14">
    <source>
        <dbReference type="EMBL" id="MBB5352855.1"/>
    </source>
</evidence>
<evidence type="ECO:0000256" key="10">
    <source>
        <dbReference type="PIRSR" id="PIRSR000159-1"/>
    </source>
</evidence>
<dbReference type="PROSITE" id="PS51379">
    <property type="entry name" value="4FE4S_FER_2"/>
    <property type="match status" value="2"/>
</dbReference>
<feature type="binding site" evidence="12">
    <location>
        <position position="1083"/>
    </location>
    <ligand>
        <name>[4Fe-4S] cluster</name>
        <dbReference type="ChEBI" id="CHEBI:49883"/>
        <label>3</label>
    </ligand>
</feature>
<gene>
    <name evidence="14" type="ORF">HNR46_003103</name>
</gene>
<dbReference type="FunFam" id="3.40.920.10:FF:000001">
    <property type="entry name" value="Pyruvate:ferredoxin (Flavodoxin) oxidoreductase"/>
    <property type="match status" value="1"/>
</dbReference>
<feature type="binding site" evidence="10">
    <location>
        <position position="852"/>
    </location>
    <ligand>
        <name>thiamine diphosphate</name>
        <dbReference type="ChEBI" id="CHEBI:58937"/>
    </ligand>
</feature>
<feature type="binding site" evidence="12">
    <location>
        <position position="852"/>
    </location>
    <ligand>
        <name>[4Fe-4S] cluster</name>
        <dbReference type="ChEBI" id="CHEBI:49883"/>
        <label>3</label>
    </ligand>
</feature>
<dbReference type="Pfam" id="PF12838">
    <property type="entry name" value="Fer4_7"/>
    <property type="match status" value="1"/>
</dbReference>
<dbReference type="FunFam" id="3.40.50.970:FF:000041">
    <property type="entry name" value="Pyruvate:ferredoxin (Flavodoxin) oxidoreductase"/>
    <property type="match status" value="1"/>
</dbReference>
<dbReference type="InterPro" id="IPR002880">
    <property type="entry name" value="Pyrv_Fd/Flavodoxin_OxRdtase_N"/>
</dbReference>
<dbReference type="PANTHER" id="PTHR32154">
    <property type="entry name" value="PYRUVATE-FLAVODOXIN OXIDOREDUCTASE-RELATED"/>
    <property type="match status" value="1"/>
</dbReference>
<keyword evidence="6 9" id="KW-0560">Oxidoreductase</keyword>
<dbReference type="GO" id="GO:0006979">
    <property type="term" value="P:response to oxidative stress"/>
    <property type="evidence" value="ECO:0007669"/>
    <property type="project" value="TreeGrafter"/>
</dbReference>
<evidence type="ECO:0000256" key="4">
    <source>
        <dbReference type="ARBA" id="ARBA00022723"/>
    </source>
</evidence>
<dbReference type="GO" id="GO:0051539">
    <property type="term" value="F:4 iron, 4 sulfur cluster binding"/>
    <property type="evidence" value="ECO:0007669"/>
    <property type="project" value="UniProtKB-KW"/>
</dbReference>
<dbReference type="FunFam" id="3.30.70.20:FF:000022">
    <property type="entry name" value="Pyruvate:ferredoxin (Flavodoxin) oxidoreductase"/>
    <property type="match status" value="1"/>
</dbReference>
<dbReference type="AlphaFoldDB" id="A0A840V4B3"/>
<sequence length="1194" mass="130670">MKPHATLEANEAVSSVACRLSETIAIYPITPSSPMSELADVFESRGQKNIWGATPRVIEMQSEGGASAVCHGTLQAGCLSTTFTSSQGLLLMIPAMYKIAGELTPFVMHVAARSLATHALSIFGDHQDVMSVRQTGFALLASASVQEAQDLSAIAHSATLATRVPFLHFFDGFRTSHEVQKIEILPDEVLHGMMNEDDRLAFYQRALTPDAPTVRGTAMNPDAHFQAREACNLFHDAVPAKVQAAMDRFGELTGRHYHLFDYTGAADAEKVIVVMASGGETVDETVKYLTARGEKVGVIRVRLYRPFDQAALLAALPRTVKAIAVLDRTKEPGAPAEPLHLDVSAALSEALETGTLPFPMPRLIGGRYGISSKEFTPAMVKAVFDELDQPRPKRRFTVGIEDDVTHLSLAYDPSFSIESDQVVRAVFWGLGSDGTVGANRNSIKIIGEETDNFAQGYFVFDSKKSGGVTVSHLRFGPERIRAPYLVTNASFVACHQFGFLEKFDVLEPAAHGATVLLNAPYAPDQLWDKLPLEARRAMVEKDLKVYTINAFEVAREAGMGGRINTVMQTCFFAISGVLTRDEAIAKIQDAIRKTYAKKGDEVVRRNFAAVDIALQHLHPVPLPGTLEGPPRAAVVPDDAPDFVKRVTAVMMEGKGDLLPVSAFPPDGVWPTDTTRWEKRAIAHEIPAWEPDLCIQCNKCVMVCPHAAIRAKFYDKDELGSAPETFKAADFKMRDFPGSSYTIQIAPEDCTGCKLCTVVCPAKDRQQPKRKALNMTPLLEVRETERENFDFFLNHLPDPDRARLNHGEVKSSQFLRPLFEFSGACAGCGETPYLKLLTQLFGDRLLIANATGCSSIYGGNLPTTPYAKDAFGRGPAWANSLFEDNAEFGFGMRFAVDQKNDAARGLLSRLAPQIGDSLVQEILDADQTDEPGIEAQRKRIATLKETLGGISTPEAAALRLLADYLVRKSVWIVGGDGWAYDIGYGGLDHVLAQGRDVNVLVLDTQVYSNTGGQASKATPIGAAAKFAAAGKSNAPKELGLMAMQYGNVYVARVAMGAKDSQVVKAMREAEAWPGPSLIIAYSHCIAHGFDLSLGMDQQKRLVDSGLWTLFRYDPRRISEGQPPLILDSKEPKGTTADFMRNETRFRMIEKINPQRFKELADHAQESARHRWKLLEQMAAIHFPEEAAATTTEEES</sequence>
<dbReference type="GO" id="GO:0030976">
    <property type="term" value="F:thiamine pyrophosphate binding"/>
    <property type="evidence" value="ECO:0007669"/>
    <property type="project" value="InterPro"/>
</dbReference>
<keyword evidence="2 9" id="KW-0813">Transport</keyword>
<dbReference type="Pfam" id="PF02775">
    <property type="entry name" value="TPP_enzyme_C"/>
    <property type="match status" value="1"/>
</dbReference>
<evidence type="ECO:0000256" key="2">
    <source>
        <dbReference type="ARBA" id="ARBA00022448"/>
    </source>
</evidence>
<keyword evidence="7 12" id="KW-0408">Iron</keyword>
<dbReference type="Pfam" id="PF01558">
    <property type="entry name" value="POR"/>
    <property type="match status" value="1"/>
</dbReference>
<comment type="cofactor">
    <cofactor evidence="12">
        <name>[4Fe-4S] cluster</name>
        <dbReference type="ChEBI" id="CHEBI:49883"/>
    </cofactor>
    <text evidence="12">Binds 3 [4Fe-4S] clusters per subunit.</text>
</comment>
<dbReference type="InterPro" id="IPR017900">
    <property type="entry name" value="4Fe4S_Fe_S_CS"/>
</dbReference>
<dbReference type="SUPFAM" id="SSF52518">
    <property type="entry name" value="Thiamin diphosphate-binding fold (THDP-binding)"/>
    <property type="match status" value="2"/>
</dbReference>
<feature type="site" description="Important for catalytic activity" evidence="11">
    <location>
        <position position="1008"/>
    </location>
</feature>